<evidence type="ECO:0000313" key="2">
    <source>
        <dbReference type="EMBL" id="KFI84848.1"/>
    </source>
</evidence>
<sequence length="61" mass="7117">MPRCFFITLRSDPVWGPSGSTASDRHPSSETQLTGHYIRTKYTDRDRMFPLYKQPTRPNKS</sequence>
<evidence type="ECO:0000256" key="1">
    <source>
        <dbReference type="SAM" id="MobiDB-lite"/>
    </source>
</evidence>
<dbReference type="EMBL" id="JGZI01000001">
    <property type="protein sequence ID" value="KFI84848.1"/>
    <property type="molecule type" value="Genomic_DNA"/>
</dbReference>
<dbReference type="Proteomes" id="UP000029050">
    <property type="component" value="Unassembled WGS sequence"/>
</dbReference>
<feature type="region of interest" description="Disordered" evidence="1">
    <location>
        <begin position="15"/>
        <end position="36"/>
    </location>
</feature>
<organism evidence="2 3">
    <name type="scientific">Bifidobacterium psychraerophilum</name>
    <dbReference type="NCBI Taxonomy" id="218140"/>
    <lineage>
        <taxon>Bacteria</taxon>
        <taxon>Bacillati</taxon>
        <taxon>Actinomycetota</taxon>
        <taxon>Actinomycetes</taxon>
        <taxon>Bifidobacteriales</taxon>
        <taxon>Bifidobacteriaceae</taxon>
        <taxon>Bifidobacterium</taxon>
    </lineage>
</organism>
<comment type="caution">
    <text evidence="2">The sequence shown here is derived from an EMBL/GenBank/DDBJ whole genome shotgun (WGS) entry which is preliminary data.</text>
</comment>
<dbReference type="AlphaFoldDB" id="A0A087CNJ8"/>
<evidence type="ECO:0000313" key="3">
    <source>
        <dbReference type="Proteomes" id="UP000029050"/>
    </source>
</evidence>
<proteinExistence type="predicted"/>
<protein>
    <submittedName>
        <fullName evidence="2">Uncharacterized protein</fullName>
    </submittedName>
</protein>
<keyword evidence="3" id="KW-1185">Reference proteome</keyword>
<gene>
    <name evidence="2" type="ORF">BPSY_2239</name>
</gene>
<reference evidence="2 3" key="1">
    <citation type="submission" date="2014-03" db="EMBL/GenBank/DDBJ databases">
        <title>Genomics of Bifidobacteria.</title>
        <authorList>
            <person name="Ventura M."/>
            <person name="Milani C."/>
            <person name="Lugli G.A."/>
        </authorList>
    </citation>
    <scope>NUCLEOTIDE SEQUENCE [LARGE SCALE GENOMIC DNA]</scope>
    <source>
        <strain evidence="2 3">LMG 21775</strain>
    </source>
</reference>
<name>A0A087CNJ8_9BIFI</name>
<dbReference type="STRING" id="218140.BPSY_2239"/>
<accession>A0A087CNJ8</accession>